<name>A0AAD4GB84_BOLED</name>
<dbReference type="Proteomes" id="UP001194468">
    <property type="component" value="Unassembled WGS sequence"/>
</dbReference>
<gene>
    <name evidence="2" type="ORF">L210DRAFT_358687</name>
</gene>
<reference evidence="2" key="1">
    <citation type="submission" date="2019-10" db="EMBL/GenBank/DDBJ databases">
        <authorList>
            <consortium name="DOE Joint Genome Institute"/>
            <person name="Kuo A."/>
            <person name="Miyauchi S."/>
            <person name="Kiss E."/>
            <person name="Drula E."/>
            <person name="Kohler A."/>
            <person name="Sanchez-Garcia M."/>
            <person name="Andreopoulos B."/>
            <person name="Barry K.W."/>
            <person name="Bonito G."/>
            <person name="Buee M."/>
            <person name="Carver A."/>
            <person name="Chen C."/>
            <person name="Cichocki N."/>
            <person name="Clum A."/>
            <person name="Culley D."/>
            <person name="Crous P.W."/>
            <person name="Fauchery L."/>
            <person name="Girlanda M."/>
            <person name="Hayes R."/>
            <person name="Keri Z."/>
            <person name="LaButti K."/>
            <person name="Lipzen A."/>
            <person name="Lombard V."/>
            <person name="Magnuson J."/>
            <person name="Maillard F."/>
            <person name="Morin E."/>
            <person name="Murat C."/>
            <person name="Nolan M."/>
            <person name="Ohm R."/>
            <person name="Pangilinan J."/>
            <person name="Pereira M."/>
            <person name="Perotto S."/>
            <person name="Peter M."/>
            <person name="Riley R."/>
            <person name="Sitrit Y."/>
            <person name="Stielow B."/>
            <person name="Szollosi G."/>
            <person name="Zifcakova L."/>
            <person name="Stursova M."/>
            <person name="Spatafora J.W."/>
            <person name="Tedersoo L."/>
            <person name="Vaario L.-M."/>
            <person name="Yamada A."/>
            <person name="Yan M."/>
            <person name="Wang P."/>
            <person name="Xu J."/>
            <person name="Bruns T."/>
            <person name="Baldrian P."/>
            <person name="Vilgalys R."/>
            <person name="Henrissat B."/>
            <person name="Grigoriev I.V."/>
            <person name="Hibbett D."/>
            <person name="Nagy L.G."/>
            <person name="Martin F.M."/>
        </authorList>
    </citation>
    <scope>NUCLEOTIDE SEQUENCE</scope>
    <source>
        <strain evidence="2">BED1</strain>
    </source>
</reference>
<organism evidence="2 3">
    <name type="scientific">Boletus edulis BED1</name>
    <dbReference type="NCBI Taxonomy" id="1328754"/>
    <lineage>
        <taxon>Eukaryota</taxon>
        <taxon>Fungi</taxon>
        <taxon>Dikarya</taxon>
        <taxon>Basidiomycota</taxon>
        <taxon>Agaricomycotina</taxon>
        <taxon>Agaricomycetes</taxon>
        <taxon>Agaricomycetidae</taxon>
        <taxon>Boletales</taxon>
        <taxon>Boletineae</taxon>
        <taxon>Boletaceae</taxon>
        <taxon>Boletoideae</taxon>
        <taxon>Boletus</taxon>
    </lineage>
</organism>
<proteinExistence type="predicted"/>
<accession>A0AAD4GB84</accession>
<feature type="transmembrane region" description="Helical" evidence="1">
    <location>
        <begin position="60"/>
        <end position="82"/>
    </location>
</feature>
<evidence type="ECO:0000256" key="1">
    <source>
        <dbReference type="SAM" id="Phobius"/>
    </source>
</evidence>
<evidence type="ECO:0000313" key="3">
    <source>
        <dbReference type="Proteomes" id="UP001194468"/>
    </source>
</evidence>
<sequence>MINVIRSSDMKSSVSRPKCGGVLPKNVNTFNKALSLSRILWDFRKTLFMPLEPRSRQARYWIAIFYASFQIMGGIVTCLWRGGTLCS</sequence>
<keyword evidence="3" id="KW-1185">Reference proteome</keyword>
<dbReference type="AlphaFoldDB" id="A0AAD4GB84"/>
<protein>
    <submittedName>
        <fullName evidence="2">Uncharacterized protein</fullName>
    </submittedName>
</protein>
<comment type="caution">
    <text evidence="2">The sequence shown here is derived from an EMBL/GenBank/DDBJ whole genome shotgun (WGS) entry which is preliminary data.</text>
</comment>
<reference evidence="2" key="2">
    <citation type="journal article" date="2020" name="Nat. Commun.">
        <title>Large-scale genome sequencing of mycorrhizal fungi provides insights into the early evolution of symbiotic traits.</title>
        <authorList>
            <person name="Miyauchi S."/>
            <person name="Kiss E."/>
            <person name="Kuo A."/>
            <person name="Drula E."/>
            <person name="Kohler A."/>
            <person name="Sanchez-Garcia M."/>
            <person name="Morin E."/>
            <person name="Andreopoulos B."/>
            <person name="Barry K.W."/>
            <person name="Bonito G."/>
            <person name="Buee M."/>
            <person name="Carver A."/>
            <person name="Chen C."/>
            <person name="Cichocki N."/>
            <person name="Clum A."/>
            <person name="Culley D."/>
            <person name="Crous P.W."/>
            <person name="Fauchery L."/>
            <person name="Girlanda M."/>
            <person name="Hayes R.D."/>
            <person name="Keri Z."/>
            <person name="LaButti K."/>
            <person name="Lipzen A."/>
            <person name="Lombard V."/>
            <person name="Magnuson J."/>
            <person name="Maillard F."/>
            <person name="Murat C."/>
            <person name="Nolan M."/>
            <person name="Ohm R.A."/>
            <person name="Pangilinan J."/>
            <person name="Pereira M.F."/>
            <person name="Perotto S."/>
            <person name="Peter M."/>
            <person name="Pfister S."/>
            <person name="Riley R."/>
            <person name="Sitrit Y."/>
            <person name="Stielow J.B."/>
            <person name="Szollosi G."/>
            <person name="Zifcakova L."/>
            <person name="Stursova M."/>
            <person name="Spatafora J.W."/>
            <person name="Tedersoo L."/>
            <person name="Vaario L.M."/>
            <person name="Yamada A."/>
            <person name="Yan M."/>
            <person name="Wang P."/>
            <person name="Xu J."/>
            <person name="Bruns T."/>
            <person name="Baldrian P."/>
            <person name="Vilgalys R."/>
            <person name="Dunand C."/>
            <person name="Henrissat B."/>
            <person name="Grigoriev I.V."/>
            <person name="Hibbett D."/>
            <person name="Nagy L.G."/>
            <person name="Martin F.M."/>
        </authorList>
    </citation>
    <scope>NUCLEOTIDE SEQUENCE</scope>
    <source>
        <strain evidence="2">BED1</strain>
    </source>
</reference>
<keyword evidence="1" id="KW-0812">Transmembrane</keyword>
<evidence type="ECO:0000313" key="2">
    <source>
        <dbReference type="EMBL" id="KAF8435353.1"/>
    </source>
</evidence>
<dbReference type="EMBL" id="WHUW01000025">
    <property type="protein sequence ID" value="KAF8435353.1"/>
    <property type="molecule type" value="Genomic_DNA"/>
</dbReference>
<keyword evidence="1" id="KW-1133">Transmembrane helix</keyword>
<keyword evidence="1" id="KW-0472">Membrane</keyword>